<feature type="binding site" evidence="5">
    <location>
        <position position="533"/>
    </location>
    <ligand>
        <name>Zn(2+)</name>
        <dbReference type="ChEBI" id="CHEBI:29105"/>
        <label>1</label>
    </ligand>
</feature>
<evidence type="ECO:0000313" key="9">
    <source>
        <dbReference type="EMBL" id="KAG8467290.1"/>
    </source>
</evidence>
<evidence type="ECO:0000256" key="3">
    <source>
        <dbReference type="PIRSR" id="PIRSR623088-1"/>
    </source>
</evidence>
<evidence type="ECO:0000256" key="6">
    <source>
        <dbReference type="RuleBase" id="RU363067"/>
    </source>
</evidence>
<dbReference type="AlphaFoldDB" id="A0A8J5XXL3"/>
<accession>A0A8J5XXL3</accession>
<dbReference type="Gene3D" id="1.10.1300.10">
    <property type="entry name" value="3'5'-cyclic nucleotide phosphodiesterase, catalytic domain"/>
    <property type="match status" value="1"/>
</dbReference>
<feature type="binding site" evidence="4">
    <location>
        <position position="534"/>
    </location>
    <ligand>
        <name>AMP</name>
        <dbReference type="ChEBI" id="CHEBI:456215"/>
    </ligand>
</feature>
<dbReference type="CDD" id="cd00077">
    <property type="entry name" value="HDc"/>
    <property type="match status" value="1"/>
</dbReference>
<evidence type="ECO:0000256" key="7">
    <source>
        <dbReference type="SAM" id="MobiDB-lite"/>
    </source>
</evidence>
<dbReference type="GO" id="GO:0007165">
    <property type="term" value="P:signal transduction"/>
    <property type="evidence" value="ECO:0007669"/>
    <property type="project" value="InterPro"/>
</dbReference>
<feature type="binding site" evidence="5">
    <location>
        <position position="534"/>
    </location>
    <ligand>
        <name>Zn(2+)</name>
        <dbReference type="ChEBI" id="CHEBI:29105"/>
        <label>1</label>
    </ligand>
</feature>
<feature type="binding site" evidence="4">
    <location>
        <begin position="491"/>
        <end position="495"/>
    </location>
    <ligand>
        <name>AMP</name>
        <dbReference type="ChEBI" id="CHEBI:456215"/>
    </ligand>
</feature>
<dbReference type="InterPro" id="IPR003607">
    <property type="entry name" value="HD/PDEase_dom"/>
</dbReference>
<comment type="caution">
    <text evidence="9">The sequence shown here is derived from an EMBL/GenBank/DDBJ whole genome shotgun (WGS) entry which is preliminary data.</text>
</comment>
<proteinExistence type="inferred from homology"/>
<feature type="binding site" evidence="5">
    <location>
        <position position="661"/>
    </location>
    <ligand>
        <name>Zn(2+)</name>
        <dbReference type="ChEBI" id="CHEBI:29105"/>
        <label>1</label>
    </ligand>
</feature>
<feature type="domain" description="PDEase" evidence="8">
    <location>
        <begin position="398"/>
        <end position="760"/>
    </location>
</feature>
<evidence type="ECO:0000256" key="2">
    <source>
        <dbReference type="ARBA" id="ARBA00022801"/>
    </source>
</evidence>
<evidence type="ECO:0000259" key="8">
    <source>
        <dbReference type="PROSITE" id="PS51845"/>
    </source>
</evidence>
<comment type="similarity">
    <text evidence="6">Belongs to the cyclic nucleotide phosphodiesterase family.</text>
</comment>
<feature type="region of interest" description="Disordered" evidence="7">
    <location>
        <begin position="147"/>
        <end position="177"/>
    </location>
</feature>
<dbReference type="EMBL" id="JAGTXO010000006">
    <property type="protein sequence ID" value="KAG8467290.1"/>
    <property type="molecule type" value="Genomic_DNA"/>
</dbReference>
<feature type="binding site" evidence="4">
    <location>
        <position position="661"/>
    </location>
    <ligand>
        <name>AMP</name>
        <dbReference type="ChEBI" id="CHEBI:456215"/>
    </ligand>
</feature>
<dbReference type="InterPro" id="IPR023174">
    <property type="entry name" value="PDEase_CS"/>
</dbReference>
<evidence type="ECO:0000313" key="10">
    <source>
        <dbReference type="Proteomes" id="UP000751190"/>
    </source>
</evidence>
<dbReference type="OrthoDB" id="189220at2759"/>
<keyword evidence="10" id="KW-1185">Reference proteome</keyword>
<dbReference type="PROSITE" id="PS00126">
    <property type="entry name" value="PDEASE_I_1"/>
    <property type="match status" value="1"/>
</dbReference>
<dbReference type="InterPro" id="IPR023088">
    <property type="entry name" value="PDEase"/>
</dbReference>
<dbReference type="PANTHER" id="PTHR11347">
    <property type="entry name" value="CYCLIC NUCLEOTIDE PHOSPHODIESTERASE"/>
    <property type="match status" value="1"/>
</dbReference>
<dbReference type="EC" id="3.1.4.-" evidence="6"/>
<feature type="region of interest" description="Disordered" evidence="7">
    <location>
        <begin position="1"/>
        <end position="20"/>
    </location>
</feature>
<feature type="binding site" evidence="4">
    <location>
        <position position="716"/>
    </location>
    <ligand>
        <name>AMP</name>
        <dbReference type="ChEBI" id="CHEBI:456215"/>
    </ligand>
</feature>
<dbReference type="SUPFAM" id="SSF109604">
    <property type="entry name" value="HD-domain/PDEase-like"/>
    <property type="match status" value="1"/>
</dbReference>
<name>A0A8J5XXL3_DIALT</name>
<organism evidence="9 10">
    <name type="scientific">Diacronema lutheri</name>
    <name type="common">Unicellular marine alga</name>
    <name type="synonym">Monochrysis lutheri</name>
    <dbReference type="NCBI Taxonomy" id="2081491"/>
    <lineage>
        <taxon>Eukaryota</taxon>
        <taxon>Haptista</taxon>
        <taxon>Haptophyta</taxon>
        <taxon>Pavlovophyceae</taxon>
        <taxon>Pavlovales</taxon>
        <taxon>Pavlovaceae</taxon>
        <taxon>Diacronema</taxon>
    </lineage>
</organism>
<evidence type="ECO:0000256" key="4">
    <source>
        <dbReference type="PIRSR" id="PIRSR623088-2"/>
    </source>
</evidence>
<feature type="compositionally biased region" description="Low complexity" evidence="7">
    <location>
        <begin position="766"/>
        <end position="789"/>
    </location>
</feature>
<dbReference type="PRINTS" id="PR00387">
    <property type="entry name" value="PDIESTERASE1"/>
</dbReference>
<sequence length="789" mass="83080">MDVAAAAERAANGHVAASRRSAQPVVIKHAALAGLQLSPTVPPRADGANLWPAADDARAERVGELGASASHSGLTPPDSSRSSLRNILASMRGGFTGIVAAAPPPASSVEGGAASSPSAPAHDLRLPLIERKEAGLRALEGLRESITGARGGRPLPTRSFSHSRFPKRDAATHLPFGPNPYAAASAAAASAQAGSNVTPPRGTRALEPLLPEHAPGESPLARGALAAAGSRTSSSASLDGILGGAGGGPVGWTDDLEFVYDLLRSEELHHMLAVADASWDSSEGMRTKLASKDLRDYFRAIFSPDAMPAEADDQLLAHERQTNECAGGGVGAGGGAGDEGGFSSAHIAVANGRAPIRGDVAQRLRAPSRFSLGGASRPVGSRRSSSSAAIVRRAARRSLADEDTSMVPVLLASLASADDARILRWSGEIAAGDEDISILDLSRVVADPLTFVAMVLFSRHKLNDTFGIGFARMQSFCKALNAGYRDSNAFHNQVHAADVCYAMHVFILHSGVVEQRGLEPFHILAVLFGALVHDFRHPGVTNTFLITTADPLALTYNDRSVLENYHAAEAFKLMQHAQYNLLRALDGKQQRELRTLVVKLILSTDMAEHFGQVTELVSTAPKPEALLGGAAKGGLGGGAGGAAGAHIERDRVLAILMHTADISHPFRQLDAHVNFSIRIRDEFFAQGDLERKRNMDVSPMFDRHCYGGEAKFAAQQLGFIQAIVQPLLQALCTHFPALRPRLVPRLERTISYWLQVQATPKQTSNAAKAAGAGSAPKASSSAAPHGARN</sequence>
<feature type="binding site" evidence="5">
    <location>
        <position position="495"/>
    </location>
    <ligand>
        <name>Zn(2+)</name>
        <dbReference type="ChEBI" id="CHEBI:29105"/>
        <label>1</label>
    </ligand>
</feature>
<dbReference type="PROSITE" id="PS51845">
    <property type="entry name" value="PDEASE_I_2"/>
    <property type="match status" value="1"/>
</dbReference>
<dbReference type="GO" id="GO:0046872">
    <property type="term" value="F:metal ion binding"/>
    <property type="evidence" value="ECO:0007669"/>
    <property type="project" value="UniProtKB-KW"/>
</dbReference>
<gene>
    <name evidence="9" type="ORF">KFE25_000606</name>
</gene>
<feature type="binding site" evidence="5">
    <location>
        <position position="534"/>
    </location>
    <ligand>
        <name>Zn(2+)</name>
        <dbReference type="ChEBI" id="CHEBI:29105"/>
        <label>2</label>
    </ligand>
</feature>
<feature type="region of interest" description="Disordered" evidence="7">
    <location>
        <begin position="764"/>
        <end position="789"/>
    </location>
</feature>
<feature type="region of interest" description="Disordered" evidence="7">
    <location>
        <begin position="192"/>
        <end position="219"/>
    </location>
</feature>
<keyword evidence="2 6" id="KW-0378">Hydrolase</keyword>
<evidence type="ECO:0000256" key="5">
    <source>
        <dbReference type="PIRSR" id="PIRSR623088-3"/>
    </source>
</evidence>
<dbReference type="Pfam" id="PF00233">
    <property type="entry name" value="PDEase_I"/>
    <property type="match status" value="1"/>
</dbReference>
<comment type="cofactor">
    <cofactor evidence="6">
        <name>a divalent metal cation</name>
        <dbReference type="ChEBI" id="CHEBI:60240"/>
    </cofactor>
    <text evidence="6">Binds 2 divalent metal cations per subunit. Site 1 may preferentially bind zinc ions, while site 2 has a preference for magnesium and/or manganese ions.</text>
</comment>
<dbReference type="InterPro" id="IPR036971">
    <property type="entry name" value="PDEase_catalytic_dom_sf"/>
</dbReference>
<dbReference type="GO" id="GO:0004114">
    <property type="term" value="F:3',5'-cyclic-nucleotide phosphodiesterase activity"/>
    <property type="evidence" value="ECO:0007669"/>
    <property type="project" value="InterPro"/>
</dbReference>
<reference evidence="9" key="1">
    <citation type="submission" date="2021-05" db="EMBL/GenBank/DDBJ databases">
        <title>The genome of the haptophyte Pavlova lutheri (Diacronema luteri, Pavlovales) - a model for lipid biosynthesis in eukaryotic algae.</title>
        <authorList>
            <person name="Hulatt C.J."/>
            <person name="Posewitz M.C."/>
        </authorList>
    </citation>
    <scope>NUCLEOTIDE SEQUENCE</scope>
    <source>
        <strain evidence="9">NIVA-4/92</strain>
    </source>
</reference>
<evidence type="ECO:0000256" key="1">
    <source>
        <dbReference type="ARBA" id="ARBA00022723"/>
    </source>
</evidence>
<dbReference type="InterPro" id="IPR002073">
    <property type="entry name" value="PDEase_catalytic_dom"/>
</dbReference>
<keyword evidence="1 5" id="KW-0479">Metal-binding</keyword>
<protein>
    <recommendedName>
        <fullName evidence="6">Phosphodiesterase</fullName>
        <ecNumber evidence="6">3.1.4.-</ecNumber>
    </recommendedName>
</protein>
<feature type="active site" description="Proton donor" evidence="3">
    <location>
        <position position="491"/>
    </location>
</feature>
<dbReference type="Proteomes" id="UP000751190">
    <property type="component" value="Unassembled WGS sequence"/>
</dbReference>